<dbReference type="Pfam" id="PF02265">
    <property type="entry name" value="S1-P1_nuclease"/>
    <property type="match status" value="1"/>
</dbReference>
<comment type="caution">
    <text evidence="9">The sequence shown here is derived from an EMBL/GenBank/DDBJ whole genome shotgun (WGS) entry which is preliminary data.</text>
</comment>
<evidence type="ECO:0000256" key="4">
    <source>
        <dbReference type="ARBA" id="ARBA00022759"/>
    </source>
</evidence>
<accession>A0AAD4KN58</accession>
<evidence type="ECO:0000313" key="9">
    <source>
        <dbReference type="EMBL" id="KAH8695274.1"/>
    </source>
</evidence>
<evidence type="ECO:0000256" key="2">
    <source>
        <dbReference type="ARBA" id="ARBA00022722"/>
    </source>
</evidence>
<evidence type="ECO:0000256" key="7">
    <source>
        <dbReference type="ARBA" id="ARBA00023180"/>
    </source>
</evidence>
<organism evidence="9 10">
    <name type="scientific">Talaromyces proteolyticus</name>
    <dbReference type="NCBI Taxonomy" id="1131652"/>
    <lineage>
        <taxon>Eukaryota</taxon>
        <taxon>Fungi</taxon>
        <taxon>Dikarya</taxon>
        <taxon>Ascomycota</taxon>
        <taxon>Pezizomycotina</taxon>
        <taxon>Eurotiomycetes</taxon>
        <taxon>Eurotiomycetidae</taxon>
        <taxon>Eurotiales</taxon>
        <taxon>Trichocomaceae</taxon>
        <taxon>Talaromyces</taxon>
        <taxon>Talaromyces sect. Bacilispori</taxon>
    </lineage>
</organism>
<evidence type="ECO:0000313" key="10">
    <source>
        <dbReference type="Proteomes" id="UP001201262"/>
    </source>
</evidence>
<evidence type="ECO:0000256" key="6">
    <source>
        <dbReference type="ARBA" id="ARBA00023157"/>
    </source>
</evidence>
<dbReference type="InterPro" id="IPR008947">
    <property type="entry name" value="PLipase_C/P1_nuclease_dom_sf"/>
</dbReference>
<sequence length="295" mass="32130">MSSSFRFVLPATLAIAAQFQGSNAWGDLGHQTIGYIAQNFVNSTTESYCQGILGITNSSYLASVATWADTYKYTSAGEYSKPYHFIDAQDKPPQTCNVDYSRDCGDSGCSISAIKNYTNQLLDSSTSKKESLDALMFIVHFVGDIHQPLHDENLDVGGNTIDVTYNGESTNLHHIWDTNMPEEDAGGYSLSDAKAYASMLTERIKSGQYASNSSSWLDGMDITDPESSSMIWASDANTYVCSTVLEPGLSYIENNDLSGNYYATSQPVFEELIARAGYRLAAWLDLIAANAPSSS</sequence>
<dbReference type="PANTHER" id="PTHR33146">
    <property type="entry name" value="ENDONUCLEASE 4"/>
    <property type="match status" value="1"/>
</dbReference>
<feature type="signal peptide" evidence="8">
    <location>
        <begin position="1"/>
        <end position="24"/>
    </location>
</feature>
<evidence type="ECO:0000256" key="5">
    <source>
        <dbReference type="ARBA" id="ARBA00022801"/>
    </source>
</evidence>
<dbReference type="GO" id="GO:0003676">
    <property type="term" value="F:nucleic acid binding"/>
    <property type="evidence" value="ECO:0007669"/>
    <property type="project" value="InterPro"/>
</dbReference>
<keyword evidence="5" id="KW-0378">Hydrolase</keyword>
<name>A0AAD4KN58_9EURO</name>
<keyword evidence="8" id="KW-0732">Signal</keyword>
<dbReference type="GO" id="GO:0004519">
    <property type="term" value="F:endonuclease activity"/>
    <property type="evidence" value="ECO:0007669"/>
    <property type="project" value="UniProtKB-KW"/>
</dbReference>
<evidence type="ECO:0000256" key="1">
    <source>
        <dbReference type="ARBA" id="ARBA00009547"/>
    </source>
</evidence>
<dbReference type="GeneID" id="70241852"/>
<dbReference type="PANTHER" id="PTHR33146:SF26">
    <property type="entry name" value="ENDONUCLEASE 4"/>
    <property type="match status" value="1"/>
</dbReference>
<dbReference type="RefSeq" id="XP_046070416.1">
    <property type="nucleotide sequence ID" value="XM_046211565.1"/>
</dbReference>
<dbReference type="GO" id="GO:0006308">
    <property type="term" value="P:DNA catabolic process"/>
    <property type="evidence" value="ECO:0007669"/>
    <property type="project" value="InterPro"/>
</dbReference>
<dbReference type="AlphaFoldDB" id="A0AAD4KN58"/>
<keyword evidence="7" id="KW-0325">Glycoprotein</keyword>
<protein>
    <submittedName>
        <fullName evidence="9">Nuclease S1</fullName>
    </submittedName>
</protein>
<keyword evidence="2" id="KW-0540">Nuclease</keyword>
<keyword evidence="10" id="KW-1185">Reference proteome</keyword>
<keyword evidence="6" id="KW-1015">Disulfide bond</keyword>
<dbReference type="EMBL" id="JAJTJA010000008">
    <property type="protein sequence ID" value="KAH8695274.1"/>
    <property type="molecule type" value="Genomic_DNA"/>
</dbReference>
<dbReference type="SUPFAM" id="SSF48537">
    <property type="entry name" value="Phospholipase C/P1 nuclease"/>
    <property type="match status" value="1"/>
</dbReference>
<comment type="similarity">
    <text evidence="1">Belongs to the nuclease type I family.</text>
</comment>
<dbReference type="GO" id="GO:0046872">
    <property type="term" value="F:metal ion binding"/>
    <property type="evidence" value="ECO:0007669"/>
    <property type="project" value="UniProtKB-KW"/>
</dbReference>
<feature type="chain" id="PRO_5041918507" evidence="8">
    <location>
        <begin position="25"/>
        <end position="295"/>
    </location>
</feature>
<gene>
    <name evidence="9" type="ORF">BGW36DRAFT_299809</name>
</gene>
<dbReference type="InterPro" id="IPR003154">
    <property type="entry name" value="S1/P1nuclease"/>
</dbReference>
<keyword evidence="4" id="KW-0255">Endonuclease</keyword>
<dbReference type="GO" id="GO:0016788">
    <property type="term" value="F:hydrolase activity, acting on ester bonds"/>
    <property type="evidence" value="ECO:0007669"/>
    <property type="project" value="InterPro"/>
</dbReference>
<dbReference type="Proteomes" id="UP001201262">
    <property type="component" value="Unassembled WGS sequence"/>
</dbReference>
<evidence type="ECO:0000256" key="3">
    <source>
        <dbReference type="ARBA" id="ARBA00022723"/>
    </source>
</evidence>
<dbReference type="FunFam" id="1.10.575.10:FF:000004">
    <property type="entry name" value="Nuclease S1"/>
    <property type="match status" value="1"/>
</dbReference>
<proteinExistence type="inferred from homology"/>
<reference evidence="9" key="1">
    <citation type="submission" date="2021-12" db="EMBL/GenBank/DDBJ databases">
        <title>Convergent genome expansion in fungi linked to evolution of root-endophyte symbiosis.</title>
        <authorList>
            <consortium name="DOE Joint Genome Institute"/>
            <person name="Ke Y.-H."/>
            <person name="Bonito G."/>
            <person name="Liao H.-L."/>
            <person name="Looney B."/>
            <person name="Rojas-Flechas A."/>
            <person name="Nash J."/>
            <person name="Hameed K."/>
            <person name="Schadt C."/>
            <person name="Martin F."/>
            <person name="Crous P.W."/>
            <person name="Miettinen O."/>
            <person name="Magnuson J.K."/>
            <person name="Labbe J."/>
            <person name="Jacobson D."/>
            <person name="Doktycz M.J."/>
            <person name="Veneault-Fourrey C."/>
            <person name="Kuo A."/>
            <person name="Mondo S."/>
            <person name="Calhoun S."/>
            <person name="Riley R."/>
            <person name="Ohm R."/>
            <person name="LaButti K."/>
            <person name="Andreopoulos B."/>
            <person name="Pangilinan J."/>
            <person name="Nolan M."/>
            <person name="Tritt A."/>
            <person name="Clum A."/>
            <person name="Lipzen A."/>
            <person name="Daum C."/>
            <person name="Barry K."/>
            <person name="Grigoriev I.V."/>
            <person name="Vilgalys R."/>
        </authorList>
    </citation>
    <scope>NUCLEOTIDE SEQUENCE</scope>
    <source>
        <strain evidence="9">PMI_201</strain>
    </source>
</reference>
<keyword evidence="3" id="KW-0479">Metal-binding</keyword>
<dbReference type="CDD" id="cd11010">
    <property type="entry name" value="S1-P1_nuclease"/>
    <property type="match status" value="1"/>
</dbReference>
<evidence type="ECO:0000256" key="8">
    <source>
        <dbReference type="SAM" id="SignalP"/>
    </source>
</evidence>
<dbReference type="Gene3D" id="1.10.575.10">
    <property type="entry name" value="P1 Nuclease"/>
    <property type="match status" value="1"/>
</dbReference>